<dbReference type="AlphaFoldDB" id="A0A6A6P0C6"/>
<protein>
    <recommendedName>
        <fullName evidence="2">DUF7730 domain-containing protein</fullName>
    </recommendedName>
</protein>
<gene>
    <name evidence="3" type="ORF">BDY21DRAFT_46089</name>
</gene>
<accession>A0A6A6P0C6</accession>
<keyword evidence="4" id="KW-1185">Reference proteome</keyword>
<feature type="region of interest" description="Disordered" evidence="1">
    <location>
        <begin position="222"/>
        <end position="294"/>
    </location>
</feature>
<dbReference type="OrthoDB" id="4757095at2759"/>
<feature type="region of interest" description="Disordered" evidence="1">
    <location>
        <begin position="1"/>
        <end position="52"/>
    </location>
</feature>
<evidence type="ECO:0000313" key="3">
    <source>
        <dbReference type="EMBL" id="KAF2456913.1"/>
    </source>
</evidence>
<dbReference type="EMBL" id="MU001682">
    <property type="protein sequence ID" value="KAF2456913.1"/>
    <property type="molecule type" value="Genomic_DNA"/>
</dbReference>
<evidence type="ECO:0000259" key="2">
    <source>
        <dbReference type="Pfam" id="PF24864"/>
    </source>
</evidence>
<evidence type="ECO:0000313" key="4">
    <source>
        <dbReference type="Proteomes" id="UP000799766"/>
    </source>
</evidence>
<evidence type="ECO:0000256" key="1">
    <source>
        <dbReference type="SAM" id="MobiDB-lite"/>
    </source>
</evidence>
<sequence>MAKGRYNKNWPKNKTGGQNSATNSNNQSSSSRNRAFYSNNNNNNNNNNNARPAALRRDSKLPTIAEEANATTGSKDSKPANAIANAKTTNVSASTKVTEEPKPGLECYIMKLSAEIRNQIYGYVFDDASKYTVEFMGRKDEYIVDKPSARIVSQRVGFQDQMTFVQKPRHTLRYIGHLGTRHDNGEQKRKAQAAKRAAKLAKPKPKKKDILDQMYWGSEAWGPMDNPNPTKFQLGHNRKNSASSSESNKNPKKGKATTDKSDEKTPIAILDKTRDLAPAKAVTPSTPKPKPVSAIQREFPRSKWATSIPGIGLALSCKFFFRETINFLYSRVTFRFQSLRRLEAFCTVVDPTRLAAVRKMRVALHTYGQPHNWLDRRYQDRHMARLNSTLELFASRMTGLEKLDFCLVVAGHASLRFATDEPWVAALLHLRALSKSTNVKIRVRSSWHHGSLADSVNGLDQATLAAHSFHQYFAEAIEHAIQGWDDETAFAAFYGAVKTAFRSWPQLRRSFHIPAAGPAGLGWGDVEAATMDVHGNVAGGLKSSDRQLERSWIQGFRRVGN</sequence>
<feature type="compositionally biased region" description="Basic and acidic residues" evidence="1">
    <location>
        <begin position="256"/>
        <end position="277"/>
    </location>
</feature>
<feature type="compositionally biased region" description="Low complexity" evidence="1">
    <location>
        <begin position="15"/>
        <end position="49"/>
    </location>
</feature>
<feature type="domain" description="DUF7730" evidence="2">
    <location>
        <begin position="308"/>
        <end position="409"/>
    </location>
</feature>
<dbReference type="Pfam" id="PF24864">
    <property type="entry name" value="DUF7730"/>
    <property type="match status" value="1"/>
</dbReference>
<dbReference type="PANTHER" id="PTHR38790">
    <property type="entry name" value="2EXR DOMAIN-CONTAINING PROTEIN-RELATED"/>
    <property type="match status" value="1"/>
</dbReference>
<organism evidence="3 4">
    <name type="scientific">Lineolata rhizophorae</name>
    <dbReference type="NCBI Taxonomy" id="578093"/>
    <lineage>
        <taxon>Eukaryota</taxon>
        <taxon>Fungi</taxon>
        <taxon>Dikarya</taxon>
        <taxon>Ascomycota</taxon>
        <taxon>Pezizomycotina</taxon>
        <taxon>Dothideomycetes</taxon>
        <taxon>Dothideomycetes incertae sedis</taxon>
        <taxon>Lineolatales</taxon>
        <taxon>Lineolataceae</taxon>
        <taxon>Lineolata</taxon>
    </lineage>
</organism>
<name>A0A6A6P0C6_9PEZI</name>
<proteinExistence type="predicted"/>
<dbReference type="Proteomes" id="UP000799766">
    <property type="component" value="Unassembled WGS sequence"/>
</dbReference>
<dbReference type="InterPro" id="IPR056632">
    <property type="entry name" value="DUF7730"/>
</dbReference>
<reference evidence="3" key="1">
    <citation type="journal article" date="2020" name="Stud. Mycol.">
        <title>101 Dothideomycetes genomes: a test case for predicting lifestyles and emergence of pathogens.</title>
        <authorList>
            <person name="Haridas S."/>
            <person name="Albert R."/>
            <person name="Binder M."/>
            <person name="Bloem J."/>
            <person name="Labutti K."/>
            <person name="Salamov A."/>
            <person name="Andreopoulos B."/>
            <person name="Baker S."/>
            <person name="Barry K."/>
            <person name="Bills G."/>
            <person name="Bluhm B."/>
            <person name="Cannon C."/>
            <person name="Castanera R."/>
            <person name="Culley D."/>
            <person name="Daum C."/>
            <person name="Ezra D."/>
            <person name="Gonzalez J."/>
            <person name="Henrissat B."/>
            <person name="Kuo A."/>
            <person name="Liang C."/>
            <person name="Lipzen A."/>
            <person name="Lutzoni F."/>
            <person name="Magnuson J."/>
            <person name="Mondo S."/>
            <person name="Nolan M."/>
            <person name="Ohm R."/>
            <person name="Pangilinan J."/>
            <person name="Park H.-J."/>
            <person name="Ramirez L."/>
            <person name="Alfaro M."/>
            <person name="Sun H."/>
            <person name="Tritt A."/>
            <person name="Yoshinaga Y."/>
            <person name="Zwiers L.-H."/>
            <person name="Turgeon B."/>
            <person name="Goodwin S."/>
            <person name="Spatafora J."/>
            <person name="Crous P."/>
            <person name="Grigoriev I."/>
        </authorList>
    </citation>
    <scope>NUCLEOTIDE SEQUENCE</scope>
    <source>
        <strain evidence="3">ATCC 16933</strain>
    </source>
</reference>